<proteinExistence type="predicted"/>
<keyword evidence="5" id="KW-1185">Reference proteome</keyword>
<name>A0ABU8MQ50_9PSEU</name>
<dbReference type="RefSeq" id="WP_337695337.1">
    <property type="nucleotide sequence ID" value="NZ_JBBEGN010000005.1"/>
</dbReference>
<dbReference type="GO" id="GO:0016757">
    <property type="term" value="F:glycosyltransferase activity"/>
    <property type="evidence" value="ECO:0007669"/>
    <property type="project" value="UniProtKB-KW"/>
</dbReference>
<evidence type="ECO:0000256" key="2">
    <source>
        <dbReference type="ARBA" id="ARBA00022679"/>
    </source>
</evidence>
<dbReference type="PANTHER" id="PTHR12526:SF510">
    <property type="entry name" value="D-INOSITOL 3-PHOSPHATE GLYCOSYLTRANSFERASE"/>
    <property type="match status" value="1"/>
</dbReference>
<dbReference type="SUPFAM" id="SSF53756">
    <property type="entry name" value="UDP-Glycosyltransferase/glycogen phosphorylase"/>
    <property type="match status" value="1"/>
</dbReference>
<accession>A0ABU8MQ50</accession>
<dbReference type="EC" id="2.4.-.-" evidence="4"/>
<keyword evidence="1 4" id="KW-0328">Glycosyltransferase</keyword>
<evidence type="ECO:0000259" key="3">
    <source>
        <dbReference type="Pfam" id="PF00534"/>
    </source>
</evidence>
<sequence length="453" mass="50161">MGSPGRPRLIFQLGTNNWQRGGEFAPGSGILHEAHHRAYNEIDGIRAYSMYPSRVQRFREEDVRVFELEHDIPICESVSPVSSYRWHAMGEDEVAAYRARLTREVTAFMDEVEASTGDEFGLVIAHHAFMNPVVMRDVIRARVEAGKPRIPLVCFVHGTELKMFAKEQAGNEPEEFPLRFLPFMQREQIFPAGDEAERSSTPWVGVDVVASISSEQIEAFSHVFPDFPRERVVLSHNGYNDRVFRESDAEPAAALATLTDDLPDDGFDAVVAFCGKFADWKRLDALLRAAATYEQEDRRILTVVAGGGPDEQKRAIADLVTELGLRRAVFLGPRQQEDLATMFAAAHVGVFPSYREPFGLVFLECMACGTPVIGADSGGPRDFVTPEVGVLVPETDDRQALADSLVAAVDRALDEDWKHSKGPGAAAYARDHFSVVRQVSDLLAEVDRLTVAG</sequence>
<gene>
    <name evidence="4" type="ORF">WCD74_13445</name>
</gene>
<dbReference type="EMBL" id="JBBEGN010000005">
    <property type="protein sequence ID" value="MEJ2868770.1"/>
    <property type="molecule type" value="Genomic_DNA"/>
</dbReference>
<dbReference type="PANTHER" id="PTHR12526">
    <property type="entry name" value="GLYCOSYLTRANSFERASE"/>
    <property type="match status" value="1"/>
</dbReference>
<feature type="domain" description="Glycosyl transferase family 1" evidence="3">
    <location>
        <begin position="268"/>
        <end position="407"/>
    </location>
</feature>
<dbReference type="Proteomes" id="UP001385809">
    <property type="component" value="Unassembled WGS sequence"/>
</dbReference>
<reference evidence="4 5" key="1">
    <citation type="submission" date="2024-03" db="EMBL/GenBank/DDBJ databases">
        <title>Actinomycetospora sp. OC33-EN08, a novel actinomycete isolated from wild orchid (Aerides multiflora).</title>
        <authorList>
            <person name="Suriyachadkun C."/>
        </authorList>
    </citation>
    <scope>NUCLEOTIDE SEQUENCE [LARGE SCALE GENOMIC DNA]</scope>
    <source>
        <strain evidence="4 5">OC33-EN08</strain>
    </source>
</reference>
<evidence type="ECO:0000313" key="5">
    <source>
        <dbReference type="Proteomes" id="UP001385809"/>
    </source>
</evidence>
<organism evidence="4 5">
    <name type="scientific">Actinomycetospora aurantiaca</name>
    <dbReference type="NCBI Taxonomy" id="3129233"/>
    <lineage>
        <taxon>Bacteria</taxon>
        <taxon>Bacillati</taxon>
        <taxon>Actinomycetota</taxon>
        <taxon>Actinomycetes</taxon>
        <taxon>Pseudonocardiales</taxon>
        <taxon>Pseudonocardiaceae</taxon>
        <taxon>Actinomycetospora</taxon>
    </lineage>
</organism>
<comment type="caution">
    <text evidence="4">The sequence shown here is derived from an EMBL/GenBank/DDBJ whole genome shotgun (WGS) entry which is preliminary data.</text>
</comment>
<evidence type="ECO:0000313" key="4">
    <source>
        <dbReference type="EMBL" id="MEJ2868770.1"/>
    </source>
</evidence>
<protein>
    <submittedName>
        <fullName evidence="4">Glycosyltransferase</fullName>
        <ecNumber evidence="4">2.4.-.-</ecNumber>
    </submittedName>
</protein>
<dbReference type="Gene3D" id="3.40.50.2000">
    <property type="entry name" value="Glycogen Phosphorylase B"/>
    <property type="match status" value="2"/>
</dbReference>
<evidence type="ECO:0000256" key="1">
    <source>
        <dbReference type="ARBA" id="ARBA00022676"/>
    </source>
</evidence>
<dbReference type="Pfam" id="PF00534">
    <property type="entry name" value="Glycos_transf_1"/>
    <property type="match status" value="1"/>
</dbReference>
<keyword evidence="2 4" id="KW-0808">Transferase</keyword>
<dbReference type="InterPro" id="IPR001296">
    <property type="entry name" value="Glyco_trans_1"/>
</dbReference>